<evidence type="ECO:0000313" key="2">
    <source>
        <dbReference type="EMBL" id="KAK7013275.1"/>
    </source>
</evidence>
<proteinExistence type="predicted"/>
<evidence type="ECO:0000313" key="3">
    <source>
        <dbReference type="Proteomes" id="UP001362999"/>
    </source>
</evidence>
<feature type="compositionally biased region" description="Acidic residues" evidence="1">
    <location>
        <begin position="70"/>
        <end position="79"/>
    </location>
</feature>
<dbReference type="Proteomes" id="UP001362999">
    <property type="component" value="Unassembled WGS sequence"/>
</dbReference>
<comment type="caution">
    <text evidence="2">The sequence shown here is derived from an EMBL/GenBank/DDBJ whole genome shotgun (WGS) entry which is preliminary data.</text>
</comment>
<dbReference type="EMBL" id="JAWWNJ010000060">
    <property type="protein sequence ID" value="KAK7013275.1"/>
    <property type="molecule type" value="Genomic_DNA"/>
</dbReference>
<protein>
    <submittedName>
        <fullName evidence="2">Uncharacterized protein</fullName>
    </submittedName>
</protein>
<accession>A0AAW0AKD0</accession>
<evidence type="ECO:0000256" key="1">
    <source>
        <dbReference type="SAM" id="MobiDB-lite"/>
    </source>
</evidence>
<dbReference type="AlphaFoldDB" id="A0AAW0AKD0"/>
<organism evidence="2 3">
    <name type="scientific">Favolaschia claudopus</name>
    <dbReference type="NCBI Taxonomy" id="2862362"/>
    <lineage>
        <taxon>Eukaryota</taxon>
        <taxon>Fungi</taxon>
        <taxon>Dikarya</taxon>
        <taxon>Basidiomycota</taxon>
        <taxon>Agaricomycotina</taxon>
        <taxon>Agaricomycetes</taxon>
        <taxon>Agaricomycetidae</taxon>
        <taxon>Agaricales</taxon>
        <taxon>Marasmiineae</taxon>
        <taxon>Mycenaceae</taxon>
        <taxon>Favolaschia</taxon>
    </lineage>
</organism>
<feature type="region of interest" description="Disordered" evidence="1">
    <location>
        <begin position="61"/>
        <end position="83"/>
    </location>
</feature>
<sequence length="100" mass="11566">MKDDGAALNRTVLAQFGKSVLGFDPVEKYEEICQDNAALDQRIKKLNESIAKKDSRIAELESDKRHLQDEMEEMDDVAEQLERKRKARVSKRVRFDDPQS</sequence>
<keyword evidence="3" id="KW-1185">Reference proteome</keyword>
<reference evidence="2 3" key="1">
    <citation type="journal article" date="2024" name="J Genomics">
        <title>Draft genome sequencing and assembly of Favolaschia claudopus CIRM-BRFM 2984 isolated from oak limbs.</title>
        <authorList>
            <person name="Navarro D."/>
            <person name="Drula E."/>
            <person name="Chaduli D."/>
            <person name="Cazenave R."/>
            <person name="Ahrendt S."/>
            <person name="Wang J."/>
            <person name="Lipzen A."/>
            <person name="Daum C."/>
            <person name="Barry K."/>
            <person name="Grigoriev I.V."/>
            <person name="Favel A."/>
            <person name="Rosso M.N."/>
            <person name="Martin F."/>
        </authorList>
    </citation>
    <scope>NUCLEOTIDE SEQUENCE [LARGE SCALE GENOMIC DNA]</scope>
    <source>
        <strain evidence="2 3">CIRM-BRFM 2984</strain>
    </source>
</reference>
<gene>
    <name evidence="2" type="ORF">R3P38DRAFT_3207366</name>
</gene>
<name>A0AAW0AKD0_9AGAR</name>